<accession>A0A392TBB0</accession>
<sequence>MARCAVHKGTDGILSGSCASRSLVWRVAPLNQEYLVEPQTVARRAR</sequence>
<organism evidence="1 2">
    <name type="scientific">Trifolium medium</name>
    <dbReference type="NCBI Taxonomy" id="97028"/>
    <lineage>
        <taxon>Eukaryota</taxon>
        <taxon>Viridiplantae</taxon>
        <taxon>Streptophyta</taxon>
        <taxon>Embryophyta</taxon>
        <taxon>Tracheophyta</taxon>
        <taxon>Spermatophyta</taxon>
        <taxon>Magnoliopsida</taxon>
        <taxon>eudicotyledons</taxon>
        <taxon>Gunneridae</taxon>
        <taxon>Pentapetalae</taxon>
        <taxon>rosids</taxon>
        <taxon>fabids</taxon>
        <taxon>Fabales</taxon>
        <taxon>Fabaceae</taxon>
        <taxon>Papilionoideae</taxon>
        <taxon>50 kb inversion clade</taxon>
        <taxon>NPAAA clade</taxon>
        <taxon>Hologalegina</taxon>
        <taxon>IRL clade</taxon>
        <taxon>Trifolieae</taxon>
        <taxon>Trifolium</taxon>
    </lineage>
</organism>
<evidence type="ECO:0000313" key="2">
    <source>
        <dbReference type="Proteomes" id="UP000265520"/>
    </source>
</evidence>
<name>A0A392TBB0_9FABA</name>
<proteinExistence type="predicted"/>
<keyword evidence="2" id="KW-1185">Reference proteome</keyword>
<reference evidence="1 2" key="1">
    <citation type="journal article" date="2018" name="Front. Plant Sci.">
        <title>Red Clover (Trifolium pratense) and Zigzag Clover (T. medium) - A Picture of Genomic Similarities and Differences.</title>
        <authorList>
            <person name="Dluhosova J."/>
            <person name="Istvanek J."/>
            <person name="Nedelnik J."/>
            <person name="Repkova J."/>
        </authorList>
    </citation>
    <scope>NUCLEOTIDE SEQUENCE [LARGE SCALE GENOMIC DNA]</scope>
    <source>
        <strain evidence="2">cv. 10/8</strain>
        <tissue evidence="1">Leaf</tissue>
    </source>
</reference>
<feature type="non-terminal residue" evidence="1">
    <location>
        <position position="46"/>
    </location>
</feature>
<dbReference type="AlphaFoldDB" id="A0A392TBB0"/>
<protein>
    <submittedName>
        <fullName evidence="1">Uncharacterized protein</fullName>
    </submittedName>
</protein>
<evidence type="ECO:0000313" key="1">
    <source>
        <dbReference type="EMBL" id="MCI57500.1"/>
    </source>
</evidence>
<dbReference type="Proteomes" id="UP000265520">
    <property type="component" value="Unassembled WGS sequence"/>
</dbReference>
<dbReference type="EMBL" id="LXQA010530074">
    <property type="protein sequence ID" value="MCI57500.1"/>
    <property type="molecule type" value="Genomic_DNA"/>
</dbReference>
<comment type="caution">
    <text evidence="1">The sequence shown here is derived from an EMBL/GenBank/DDBJ whole genome shotgun (WGS) entry which is preliminary data.</text>
</comment>